<evidence type="ECO:0000313" key="4">
    <source>
        <dbReference type="Proteomes" id="UP000584374"/>
    </source>
</evidence>
<keyword evidence="2" id="KW-0812">Transmembrane</keyword>
<organism evidence="3 4">
    <name type="scientific">Saccharopolyspora phatthalungensis</name>
    <dbReference type="NCBI Taxonomy" id="664693"/>
    <lineage>
        <taxon>Bacteria</taxon>
        <taxon>Bacillati</taxon>
        <taxon>Actinomycetota</taxon>
        <taxon>Actinomycetes</taxon>
        <taxon>Pseudonocardiales</taxon>
        <taxon>Pseudonocardiaceae</taxon>
        <taxon>Saccharopolyspora</taxon>
    </lineage>
</organism>
<keyword evidence="2" id="KW-0472">Membrane</keyword>
<dbReference type="AlphaFoldDB" id="A0A840QBS8"/>
<keyword evidence="4" id="KW-1185">Reference proteome</keyword>
<evidence type="ECO:0000313" key="3">
    <source>
        <dbReference type="EMBL" id="MBB5155895.1"/>
    </source>
</evidence>
<name>A0A840QBS8_9PSEU</name>
<proteinExistence type="predicted"/>
<feature type="transmembrane region" description="Helical" evidence="2">
    <location>
        <begin position="6"/>
        <end position="23"/>
    </location>
</feature>
<dbReference type="EMBL" id="JACHIW010000001">
    <property type="protein sequence ID" value="MBB5155895.1"/>
    <property type="molecule type" value="Genomic_DNA"/>
</dbReference>
<keyword evidence="2" id="KW-1133">Transmembrane helix</keyword>
<reference evidence="3 4" key="1">
    <citation type="submission" date="2020-08" db="EMBL/GenBank/DDBJ databases">
        <title>Sequencing the genomes of 1000 actinobacteria strains.</title>
        <authorList>
            <person name="Klenk H.-P."/>
        </authorList>
    </citation>
    <scope>NUCLEOTIDE SEQUENCE [LARGE SCALE GENOMIC DNA]</scope>
    <source>
        <strain evidence="3 4">DSM 45584</strain>
    </source>
</reference>
<accession>A0A840QBS8</accession>
<evidence type="ECO:0000256" key="1">
    <source>
        <dbReference type="SAM" id="MobiDB-lite"/>
    </source>
</evidence>
<comment type="caution">
    <text evidence="3">The sequence shown here is derived from an EMBL/GenBank/DDBJ whole genome shotgun (WGS) entry which is preliminary data.</text>
</comment>
<protein>
    <submittedName>
        <fullName evidence="3">Uncharacterized protein</fullName>
    </submittedName>
</protein>
<evidence type="ECO:0000256" key="2">
    <source>
        <dbReference type="SAM" id="Phobius"/>
    </source>
</evidence>
<feature type="region of interest" description="Disordered" evidence="1">
    <location>
        <begin position="57"/>
        <end position="87"/>
    </location>
</feature>
<feature type="compositionally biased region" description="Low complexity" evidence="1">
    <location>
        <begin position="57"/>
        <end position="71"/>
    </location>
</feature>
<gene>
    <name evidence="3" type="ORF">BJ970_003429</name>
</gene>
<dbReference type="Proteomes" id="UP000584374">
    <property type="component" value="Unassembled WGS sequence"/>
</dbReference>
<sequence>MTSFLIAIAMCYILFKIPFWILGSMRGGGRSFIGSVVRGFIAYKTLGLVGGAGAAIRGRQGSRGSSTSSSSMPDPYENVRSTSGGQYVLPLGGWCRTGF</sequence>